<dbReference type="PROSITE" id="PS00455">
    <property type="entry name" value="AMP_BINDING"/>
    <property type="match status" value="1"/>
</dbReference>
<evidence type="ECO:0000313" key="5">
    <source>
        <dbReference type="EMBL" id="OTF75943.1"/>
    </source>
</evidence>
<sequence length="481" mass="55305">MAKTNGNMNDDNNLMMIDRIRCDGKQFDMTIRRQAHLKSMNEYHHHYEQSIQSPGEFWKNIARDFYWTTPLPADESKILNYNFNINNGSIQIEFLKDVQTNITYNLLDRIINRGFGDRIAYYWEGNELNERQQVTYSELRSKVCRMANALKRMGIGVGDRVAIYLPVTIELVTAMLACARIGAIHTIVFAGFSAHSLAERMCSAGVKILITADASFRGDKFLHYQPIIDEAIGYCMERKLSLQAVIIVNRFDQSIYRNKCQFESIVYQFKSRYEHLQQSWQQINENESDQCEPEWLSAEHPLFILYTSGSTGKPKGVLHTVGGYMLTTAIVFKYAFNYRDGDIFFCTADLGWITGHTANVYGSLANGATIILFEGVPIYPKPDRLWTIIDEYRANIFYTAPTAIRSLMKFDDKYVRSHPMNELKLIALVGEPVNRDAWFWIYRMIGKERCPIIDTYFQTETGAPMIFPIPNIVDLKPGSAT</sequence>
<protein>
    <recommendedName>
        <fullName evidence="2">acetate--CoA ligase</fullName>
        <ecNumber evidence="2">6.2.1.1</ecNumber>
    </recommendedName>
</protein>
<dbReference type="Proteomes" id="UP000194236">
    <property type="component" value="Unassembled WGS sequence"/>
</dbReference>
<comment type="caution">
    <text evidence="5">The sequence shown here is derived from an EMBL/GenBank/DDBJ whole genome shotgun (WGS) entry which is preliminary data.</text>
</comment>
<reference evidence="5 6" key="1">
    <citation type="submission" date="2017-03" db="EMBL/GenBank/DDBJ databases">
        <title>Genome Survey of Euroglyphus maynei.</title>
        <authorList>
            <person name="Arlian L.G."/>
            <person name="Morgan M.S."/>
            <person name="Rider S.D."/>
        </authorList>
    </citation>
    <scope>NUCLEOTIDE SEQUENCE [LARGE SCALE GENOMIC DNA]</scope>
    <source>
        <strain evidence="5">Arlian Lab</strain>
        <tissue evidence="5">Whole body</tissue>
    </source>
</reference>
<accession>A0A1Y3B7S8</accession>
<dbReference type="InterPro" id="IPR000873">
    <property type="entry name" value="AMP-dep_synth/lig_dom"/>
</dbReference>
<evidence type="ECO:0000256" key="1">
    <source>
        <dbReference type="ARBA" id="ARBA00006432"/>
    </source>
</evidence>
<evidence type="ECO:0000259" key="3">
    <source>
        <dbReference type="Pfam" id="PF00501"/>
    </source>
</evidence>
<dbReference type="GO" id="GO:0003987">
    <property type="term" value="F:acetate-CoA ligase activity"/>
    <property type="evidence" value="ECO:0007669"/>
    <property type="project" value="UniProtKB-EC"/>
</dbReference>
<evidence type="ECO:0000256" key="2">
    <source>
        <dbReference type="ARBA" id="ARBA00013275"/>
    </source>
</evidence>
<dbReference type="OrthoDB" id="1706066at2759"/>
<dbReference type="PANTHER" id="PTHR24095:SF244">
    <property type="entry name" value="ACETYL-COENZYME A SYNTHETASE"/>
    <property type="match status" value="1"/>
</dbReference>
<evidence type="ECO:0000313" key="6">
    <source>
        <dbReference type="Proteomes" id="UP000194236"/>
    </source>
</evidence>
<feature type="domain" description="AMP-dependent synthetase/ligase" evidence="3">
    <location>
        <begin position="113"/>
        <end position="471"/>
    </location>
</feature>
<dbReference type="AlphaFoldDB" id="A0A1Y3B7S8"/>
<feature type="non-terminal residue" evidence="5">
    <location>
        <position position="481"/>
    </location>
</feature>
<dbReference type="SUPFAM" id="SSF56801">
    <property type="entry name" value="Acetyl-CoA synthetase-like"/>
    <property type="match status" value="1"/>
</dbReference>
<dbReference type="GO" id="GO:0006085">
    <property type="term" value="P:acetyl-CoA biosynthetic process"/>
    <property type="evidence" value="ECO:0007669"/>
    <property type="project" value="TreeGrafter"/>
</dbReference>
<dbReference type="EC" id="6.2.1.1" evidence="2"/>
<feature type="domain" description="Acetyl-coenzyme A synthetase N-terminal" evidence="4">
    <location>
        <begin position="43"/>
        <end position="105"/>
    </location>
</feature>
<dbReference type="EMBL" id="MUJZ01039644">
    <property type="protein sequence ID" value="OTF75943.1"/>
    <property type="molecule type" value="Genomic_DNA"/>
</dbReference>
<gene>
    <name evidence="5" type="ORF">BLA29_003135</name>
</gene>
<dbReference type="Pfam" id="PF16177">
    <property type="entry name" value="ACAS_N"/>
    <property type="match status" value="1"/>
</dbReference>
<comment type="similarity">
    <text evidence="1">Belongs to the ATP-dependent AMP-binding enzyme family.</text>
</comment>
<dbReference type="InterPro" id="IPR042099">
    <property type="entry name" value="ANL_N_sf"/>
</dbReference>
<keyword evidence="6" id="KW-1185">Reference proteome</keyword>
<dbReference type="InterPro" id="IPR032387">
    <property type="entry name" value="ACAS_N"/>
</dbReference>
<dbReference type="Pfam" id="PF00501">
    <property type="entry name" value="AMP-binding"/>
    <property type="match status" value="1"/>
</dbReference>
<evidence type="ECO:0000259" key="4">
    <source>
        <dbReference type="Pfam" id="PF16177"/>
    </source>
</evidence>
<dbReference type="PANTHER" id="PTHR24095">
    <property type="entry name" value="ACETYL-COENZYME A SYNTHETASE"/>
    <property type="match status" value="1"/>
</dbReference>
<dbReference type="InterPro" id="IPR020845">
    <property type="entry name" value="AMP-binding_CS"/>
</dbReference>
<proteinExistence type="inferred from homology"/>
<dbReference type="Gene3D" id="3.40.50.12780">
    <property type="entry name" value="N-terminal domain of ligase-like"/>
    <property type="match status" value="1"/>
</dbReference>
<organism evidence="5 6">
    <name type="scientific">Euroglyphus maynei</name>
    <name type="common">Mayne's house dust mite</name>
    <dbReference type="NCBI Taxonomy" id="6958"/>
    <lineage>
        <taxon>Eukaryota</taxon>
        <taxon>Metazoa</taxon>
        <taxon>Ecdysozoa</taxon>
        <taxon>Arthropoda</taxon>
        <taxon>Chelicerata</taxon>
        <taxon>Arachnida</taxon>
        <taxon>Acari</taxon>
        <taxon>Acariformes</taxon>
        <taxon>Sarcoptiformes</taxon>
        <taxon>Astigmata</taxon>
        <taxon>Psoroptidia</taxon>
        <taxon>Analgoidea</taxon>
        <taxon>Pyroglyphidae</taxon>
        <taxon>Pyroglyphinae</taxon>
        <taxon>Euroglyphus</taxon>
    </lineage>
</organism>
<name>A0A1Y3B7S8_EURMA</name>